<dbReference type="SUPFAM" id="SSF51366">
    <property type="entry name" value="Ribulose-phoshate binding barrel"/>
    <property type="match status" value="1"/>
</dbReference>
<dbReference type="InterPro" id="IPR011060">
    <property type="entry name" value="RibuloseP-bd_barrel"/>
</dbReference>
<dbReference type="EC" id="5.3.1.24" evidence="1"/>
<dbReference type="RefSeq" id="WP_010854909.1">
    <property type="nucleotide sequence ID" value="NZ_AQHR01000080.1"/>
</dbReference>
<dbReference type="InterPro" id="IPR013785">
    <property type="entry name" value="Aldolase_TIM"/>
</dbReference>
<keyword evidence="1" id="KW-0413">Isomerase</keyword>
<name>R7ZRD6_9BACT</name>
<reference evidence="1 2" key="1">
    <citation type="submission" date="2013-02" db="EMBL/GenBank/DDBJ databases">
        <title>A novel strain isolated from Lonar lake, Maharashtra, India.</title>
        <authorList>
            <person name="Singh A."/>
        </authorList>
    </citation>
    <scope>NUCLEOTIDE SEQUENCE [LARGE SCALE GENOMIC DNA]</scope>
    <source>
        <strain evidence="1 2">AK24</strain>
    </source>
</reference>
<dbReference type="Proteomes" id="UP000013909">
    <property type="component" value="Unassembled WGS sequence"/>
</dbReference>
<sequence>MALKTFVKISNVNNLSDARYCAGMYVDLIGFCVEADDPEYVSPDQFKEITSWLSGPEFVAEFKTTDPEKIRETLGRYPGITYVQAEKASCLHILENTGYQFIIRKSVEGMPDLAGLIDEWAAWSDKNVILLLESNSLPELTDAVAATIRDLAANGKVLLGFGLQADTITDVLEQTNVMGISLRGGHEIKPGLKDFDELSEILEALDDDQ</sequence>
<comment type="caution">
    <text evidence="1">The sequence shown here is derived from an EMBL/GenBank/DDBJ whole genome shotgun (WGS) entry which is preliminary data.</text>
</comment>
<dbReference type="GO" id="GO:0004640">
    <property type="term" value="F:phosphoribosylanthranilate isomerase activity"/>
    <property type="evidence" value="ECO:0007669"/>
    <property type="project" value="UniProtKB-EC"/>
</dbReference>
<dbReference type="AlphaFoldDB" id="R7ZRD6"/>
<evidence type="ECO:0000313" key="2">
    <source>
        <dbReference type="Proteomes" id="UP000013909"/>
    </source>
</evidence>
<evidence type="ECO:0000313" key="1">
    <source>
        <dbReference type="EMBL" id="EON76716.1"/>
    </source>
</evidence>
<dbReference type="EMBL" id="AQHR01000080">
    <property type="protein sequence ID" value="EON76716.1"/>
    <property type="molecule type" value="Genomic_DNA"/>
</dbReference>
<dbReference type="OrthoDB" id="941905at2"/>
<keyword evidence="2" id="KW-1185">Reference proteome</keyword>
<proteinExistence type="predicted"/>
<organism evidence="1 2">
    <name type="scientific">Lunatimonas lonarensis</name>
    <dbReference type="NCBI Taxonomy" id="1232681"/>
    <lineage>
        <taxon>Bacteria</taxon>
        <taxon>Pseudomonadati</taxon>
        <taxon>Bacteroidota</taxon>
        <taxon>Cytophagia</taxon>
        <taxon>Cytophagales</taxon>
        <taxon>Cyclobacteriaceae</taxon>
    </lineage>
</organism>
<accession>R7ZRD6</accession>
<gene>
    <name evidence="1" type="ORF">ADIS_2775</name>
</gene>
<dbReference type="Gene3D" id="3.20.20.70">
    <property type="entry name" value="Aldolase class I"/>
    <property type="match status" value="1"/>
</dbReference>
<dbReference type="PATRIC" id="fig|1288963.3.peg.2764"/>
<dbReference type="STRING" id="1232681.ADIS_2775"/>
<protein>
    <submittedName>
        <fullName evidence="1">Phosphoribosylanthranilate isomerase</fullName>
        <ecNumber evidence="1">5.3.1.24</ecNumber>
    </submittedName>
</protein>